<organism evidence="12 13">
    <name type="scientific">Xaviernesmea oryzae</name>
    <dbReference type="NCBI Taxonomy" id="464029"/>
    <lineage>
        <taxon>Bacteria</taxon>
        <taxon>Pseudomonadati</taxon>
        <taxon>Pseudomonadota</taxon>
        <taxon>Alphaproteobacteria</taxon>
        <taxon>Hyphomicrobiales</taxon>
        <taxon>Rhizobiaceae</taxon>
        <taxon>Rhizobium/Agrobacterium group</taxon>
        <taxon>Xaviernesmea</taxon>
    </lineage>
</organism>
<protein>
    <recommendedName>
        <fullName evidence="7">Nicotinamide phosphoribosyltransferase</fullName>
        <ecNumber evidence="6">2.4.2.12</ecNumber>
    </recommendedName>
</protein>
<dbReference type="Proteomes" id="UP000186364">
    <property type="component" value="Unassembled WGS sequence"/>
</dbReference>
<dbReference type="PANTHER" id="PTHR43816:SF1">
    <property type="entry name" value="NICOTINAMIDE PHOSPHORIBOSYLTRANSFERASE"/>
    <property type="match status" value="1"/>
</dbReference>
<evidence type="ECO:0000256" key="5">
    <source>
        <dbReference type="ARBA" id="ARBA00035007"/>
    </source>
</evidence>
<dbReference type="InterPro" id="IPR041525">
    <property type="entry name" value="N/Namide_PRibTrfase"/>
</dbReference>
<feature type="binding site" evidence="9">
    <location>
        <position position="183"/>
    </location>
    <ligand>
        <name>diphosphate</name>
        <dbReference type="ChEBI" id="CHEBI:33019"/>
    </ligand>
</feature>
<feature type="binding site" evidence="9">
    <location>
        <begin position="295"/>
        <end position="297"/>
    </location>
    <ligand>
        <name>beta-nicotinamide D-ribonucleotide</name>
        <dbReference type="ChEBI" id="CHEBI:14649"/>
    </ligand>
</feature>
<dbReference type="SUPFAM" id="SSF51690">
    <property type="entry name" value="Nicotinate/Quinolinate PRTase C-terminal domain-like"/>
    <property type="match status" value="1"/>
</dbReference>
<keyword evidence="3 12" id="KW-0328">Glycosyltransferase</keyword>
<sequence>MPMDFANPILDTDSYKFSHHLQYPPGTSAVSHYIEARGGSDLVDVVFFGLQMFLKGLLARPVTRDHVEEAEAFVTAHGLPFNRAGWMHIVERHGGRLPLEIEALPEGVCVRRGVPLVQVTNTDPACFWLSGHVETAMLRAVWYPSTVAGQLRKIRRELRGMLEKTCDAPQDHLSRMLLDYGARGTGAHEQAALGGAAHLIYFSATDNVPGVLAARRFYRAPMAGRSMPASEHATMTAWGGEHEVAAYGNMIDRFARYGAFAVVSDSYDINLAVSEIWGKALKERVKSCGATIFIRPDSGDPIETPVHVVKQLDYHFGSTMNAKGYRVLNPCVRVIQGDGLSVADMGQVLRRLEAFGFSAENIVFAMGGGILQKVNRDLYAFAMKANGRRDDEGRWHDVWKRPATMNVKASKAGRQAVVEGMMGLEAVRADQLRGRENYMRPVWRDGELLVDWTLDEIRARAALSA</sequence>
<dbReference type="GO" id="GO:0047280">
    <property type="term" value="F:nicotinamide phosphoribosyltransferase activity"/>
    <property type="evidence" value="ECO:0007669"/>
    <property type="project" value="UniProtKB-EC"/>
</dbReference>
<feature type="domain" description="Nicotinamide phosphoribosyltransferase N-terminal" evidence="11">
    <location>
        <begin position="9"/>
        <end position="101"/>
    </location>
</feature>
<dbReference type="EMBL" id="MKIP01000053">
    <property type="protein sequence ID" value="OLP59135.1"/>
    <property type="molecule type" value="Genomic_DNA"/>
</dbReference>
<evidence type="ECO:0000313" key="13">
    <source>
        <dbReference type="Proteomes" id="UP000186364"/>
    </source>
</evidence>
<feature type="binding site" evidence="9">
    <location>
        <position position="206"/>
    </location>
    <ligand>
        <name>beta-nicotinamide D-ribonucleotide</name>
        <dbReference type="ChEBI" id="CHEBI:14649"/>
    </ligand>
</feature>
<dbReference type="InterPro" id="IPR016471">
    <property type="entry name" value="Nicotinamide_PRibTrfase"/>
</dbReference>
<evidence type="ECO:0000259" key="10">
    <source>
        <dbReference type="Pfam" id="PF04095"/>
    </source>
</evidence>
<evidence type="ECO:0000259" key="11">
    <source>
        <dbReference type="Pfam" id="PF18127"/>
    </source>
</evidence>
<accession>A0A1Q9AUJ8</accession>
<evidence type="ECO:0000256" key="1">
    <source>
        <dbReference type="ARBA" id="ARBA00010897"/>
    </source>
</evidence>
<dbReference type="NCBIfam" id="NF006629">
    <property type="entry name" value="PRK09198.1"/>
    <property type="match status" value="1"/>
</dbReference>
<feature type="binding site" evidence="9">
    <location>
        <position position="232"/>
    </location>
    <ligand>
        <name>diphosphate</name>
        <dbReference type="ChEBI" id="CHEBI:33019"/>
    </ligand>
</feature>
<dbReference type="GO" id="GO:0009435">
    <property type="term" value="P:NAD+ biosynthetic process"/>
    <property type="evidence" value="ECO:0007669"/>
    <property type="project" value="InterPro"/>
</dbReference>
<dbReference type="InterPro" id="IPR036068">
    <property type="entry name" value="Nicotinate_pribotase-like_C"/>
</dbReference>
<comment type="catalytic activity">
    <reaction evidence="8">
        <text>beta-nicotinamide D-ribonucleotide + diphosphate = 5-phospho-alpha-D-ribose 1-diphosphate + nicotinamide + H(+)</text>
        <dbReference type="Rhea" id="RHEA:16149"/>
        <dbReference type="ChEBI" id="CHEBI:14649"/>
        <dbReference type="ChEBI" id="CHEBI:15378"/>
        <dbReference type="ChEBI" id="CHEBI:17154"/>
        <dbReference type="ChEBI" id="CHEBI:33019"/>
        <dbReference type="ChEBI" id="CHEBI:58017"/>
        <dbReference type="EC" id="2.4.2.12"/>
    </reaction>
    <physiologicalReaction direction="right-to-left" evidence="8">
        <dbReference type="Rhea" id="RHEA:16151"/>
    </physiologicalReaction>
</comment>
<comment type="pathway">
    <text evidence="5">Cofactor biosynthesis; NAD(+) biosynthesis; nicotinamide D-ribonucleotide from 5-phospho-alpha-D-ribose 1-diphosphate and nicotinamide: step 1/1.</text>
</comment>
<feature type="domain" description="Nicotinate/nicotinamide phosphoribosyltransferase" evidence="10">
    <location>
        <begin position="177"/>
        <end position="414"/>
    </location>
</feature>
<dbReference type="Pfam" id="PF04095">
    <property type="entry name" value="NAPRTase"/>
    <property type="match status" value="1"/>
</dbReference>
<dbReference type="Pfam" id="PF18127">
    <property type="entry name" value="NAMPT_N"/>
    <property type="match status" value="1"/>
</dbReference>
<evidence type="ECO:0000256" key="8">
    <source>
        <dbReference type="ARBA" id="ARBA00047835"/>
    </source>
</evidence>
<feature type="binding site" evidence="9">
    <location>
        <position position="376"/>
    </location>
    <ligand>
        <name>beta-nicotinamide D-ribonucleotide</name>
        <dbReference type="ChEBI" id="CHEBI:14649"/>
    </ligand>
</feature>
<dbReference type="InterPro" id="IPR013785">
    <property type="entry name" value="Aldolase_TIM"/>
</dbReference>
<dbReference type="PANTHER" id="PTHR43816">
    <property type="entry name" value="NICOTINAMIDE PHOSPHORIBOSYLTRANSFERASE"/>
    <property type="match status" value="1"/>
</dbReference>
<evidence type="ECO:0000256" key="4">
    <source>
        <dbReference type="ARBA" id="ARBA00022679"/>
    </source>
</evidence>
<dbReference type="InterPro" id="IPR041529">
    <property type="entry name" value="DUF5598"/>
</dbReference>
<keyword evidence="2" id="KW-0662">Pyridine nucleotide biosynthesis</keyword>
<feature type="binding site" evidence="9">
    <location>
        <begin position="337"/>
        <end position="338"/>
    </location>
    <ligand>
        <name>beta-nicotinamide D-ribonucleotide</name>
        <dbReference type="ChEBI" id="CHEBI:14649"/>
    </ligand>
</feature>
<comment type="similarity">
    <text evidence="1">Belongs to the NAPRTase family.</text>
</comment>
<dbReference type="AlphaFoldDB" id="A0A1Q9AUJ8"/>
<evidence type="ECO:0000256" key="3">
    <source>
        <dbReference type="ARBA" id="ARBA00022676"/>
    </source>
</evidence>
<feature type="binding site" evidence="9">
    <location>
        <position position="295"/>
    </location>
    <ligand>
        <name>diphosphate</name>
        <dbReference type="ChEBI" id="CHEBI:33019"/>
    </ligand>
</feature>
<comment type="caution">
    <text evidence="12">The sequence shown here is derived from an EMBL/GenBank/DDBJ whole genome shotgun (WGS) entry which is preliminary data.</text>
</comment>
<dbReference type="EC" id="2.4.2.12" evidence="6"/>
<keyword evidence="4 12" id="KW-0808">Transferase</keyword>
<evidence type="ECO:0000313" key="12">
    <source>
        <dbReference type="EMBL" id="OLP59135.1"/>
    </source>
</evidence>
<name>A0A1Q9AUJ8_9HYPH</name>
<keyword evidence="13" id="KW-1185">Reference proteome</keyword>
<feature type="binding site" evidence="9">
    <location>
        <position position="368"/>
    </location>
    <ligand>
        <name>beta-nicotinamide D-ribonucleotide</name>
        <dbReference type="ChEBI" id="CHEBI:14649"/>
    </ligand>
</feature>
<gene>
    <name evidence="12" type="ORF">BJF93_04260</name>
</gene>
<proteinExistence type="inferred from homology"/>
<dbReference type="Gene3D" id="3.20.20.70">
    <property type="entry name" value="Aldolase class I"/>
    <property type="match status" value="1"/>
</dbReference>
<evidence type="ECO:0000256" key="2">
    <source>
        <dbReference type="ARBA" id="ARBA00022642"/>
    </source>
</evidence>
<dbReference type="PIRSF" id="PIRSF005943">
    <property type="entry name" value="NMPRT"/>
    <property type="match status" value="1"/>
</dbReference>
<evidence type="ECO:0000256" key="9">
    <source>
        <dbReference type="PIRSR" id="PIRSR005943-1"/>
    </source>
</evidence>
<evidence type="ECO:0000256" key="7">
    <source>
        <dbReference type="ARBA" id="ARBA00035036"/>
    </source>
</evidence>
<evidence type="ECO:0000256" key="6">
    <source>
        <dbReference type="ARBA" id="ARBA00035024"/>
    </source>
</evidence>
<reference evidence="12 13" key="1">
    <citation type="submission" date="2016-09" db="EMBL/GenBank/DDBJ databases">
        <title>Rhizobium sp. nov., a novel species isolated from the rice rhizosphere.</title>
        <authorList>
            <person name="Zhao J."/>
            <person name="Zhang X."/>
        </authorList>
    </citation>
    <scope>NUCLEOTIDE SEQUENCE [LARGE SCALE GENOMIC DNA]</scope>
    <source>
        <strain evidence="12 13">1.7048</strain>
    </source>
</reference>